<name>A0ABD6TKH4_9BACI</name>
<dbReference type="RefSeq" id="WP_088308559.1">
    <property type="nucleotide sequence ID" value="NZ_NUBB01000012.1"/>
</dbReference>
<sequence>MCVKNKNVKLQKFEELGEKRMNEAIKKIRLISNLANRNNYDYTDEHVKAIISTLESEIQLLKTKFRKEENTEIEFKFRSKK</sequence>
<proteinExistence type="predicted"/>
<evidence type="ECO:0000313" key="2">
    <source>
        <dbReference type="Proteomes" id="UP000225062"/>
    </source>
</evidence>
<evidence type="ECO:0008006" key="3">
    <source>
        <dbReference type="Google" id="ProtNLM"/>
    </source>
</evidence>
<dbReference type="EMBL" id="NUUI01000031">
    <property type="protein sequence ID" value="PHG19455.1"/>
    <property type="molecule type" value="Genomic_DNA"/>
</dbReference>
<organism evidence="1 2">
    <name type="scientific">Bacillus wiedmannii</name>
    <dbReference type="NCBI Taxonomy" id="1890302"/>
    <lineage>
        <taxon>Bacteria</taxon>
        <taxon>Bacillati</taxon>
        <taxon>Bacillota</taxon>
        <taxon>Bacilli</taxon>
        <taxon>Bacillales</taxon>
        <taxon>Bacillaceae</taxon>
        <taxon>Bacillus</taxon>
        <taxon>Bacillus cereus group</taxon>
    </lineage>
</organism>
<accession>A0ABD6TKH4</accession>
<protein>
    <recommendedName>
        <fullName evidence="3">Group-specific protein</fullName>
    </recommendedName>
</protein>
<reference evidence="1 2" key="1">
    <citation type="submission" date="2017-09" db="EMBL/GenBank/DDBJ databases">
        <title>Large-scale bioinformatics analysis of Bacillus genomes uncovers conserved roles of natural products in bacterial physiology.</title>
        <authorList>
            <consortium name="Agbiome Team Llc"/>
            <person name="Bleich R.M."/>
            <person name="Grubbs K.J."/>
            <person name="Santa Maria K.C."/>
            <person name="Allen S.E."/>
            <person name="Farag S."/>
            <person name="Shank E.A."/>
            <person name="Bowers A."/>
        </authorList>
    </citation>
    <scope>NUCLEOTIDE SEQUENCE [LARGE SCALE GENOMIC DNA]</scope>
    <source>
        <strain evidence="1 2">AFS032503</strain>
    </source>
</reference>
<dbReference type="Proteomes" id="UP000225062">
    <property type="component" value="Unassembled WGS sequence"/>
</dbReference>
<evidence type="ECO:0000313" key="1">
    <source>
        <dbReference type="EMBL" id="PHG19455.1"/>
    </source>
</evidence>
<gene>
    <name evidence="1" type="ORF">COI74_17980</name>
</gene>
<comment type="caution">
    <text evidence="1">The sequence shown here is derived from an EMBL/GenBank/DDBJ whole genome shotgun (WGS) entry which is preliminary data.</text>
</comment>
<dbReference type="AlphaFoldDB" id="A0ABD6TKH4"/>